<accession>A0A286FCQ6</accession>
<gene>
    <name evidence="1" type="ORF">SAMN06269250_1634</name>
</gene>
<proteinExistence type="predicted"/>
<organism evidence="1 2">
    <name type="scientific">Spirosoma fluviale</name>
    <dbReference type="NCBI Taxonomy" id="1597977"/>
    <lineage>
        <taxon>Bacteria</taxon>
        <taxon>Pseudomonadati</taxon>
        <taxon>Bacteroidota</taxon>
        <taxon>Cytophagia</taxon>
        <taxon>Cytophagales</taxon>
        <taxon>Cytophagaceae</taxon>
        <taxon>Spirosoma</taxon>
    </lineage>
</organism>
<keyword evidence="2" id="KW-1185">Reference proteome</keyword>
<dbReference type="EMBL" id="OCNH01000001">
    <property type="protein sequence ID" value="SOD80980.1"/>
    <property type="molecule type" value="Genomic_DNA"/>
</dbReference>
<dbReference type="OrthoDB" id="9134808at2"/>
<evidence type="ECO:0000313" key="2">
    <source>
        <dbReference type="Proteomes" id="UP000219452"/>
    </source>
</evidence>
<sequence length="85" mass="9187">MSTSPVGIVTRFEVDSVLSTKSGSEILQFSAVTPSATKPENRVFSNFTPQGQIALTITNPDAFGLFEPGDEYRVTFEKVSSRAQA</sequence>
<dbReference type="Proteomes" id="UP000219452">
    <property type="component" value="Unassembled WGS sequence"/>
</dbReference>
<reference evidence="2" key="1">
    <citation type="submission" date="2017-09" db="EMBL/GenBank/DDBJ databases">
        <authorList>
            <person name="Varghese N."/>
            <person name="Submissions S."/>
        </authorList>
    </citation>
    <scope>NUCLEOTIDE SEQUENCE [LARGE SCALE GENOMIC DNA]</scope>
    <source>
        <strain evidence="2">DSM 29961</strain>
    </source>
</reference>
<evidence type="ECO:0000313" key="1">
    <source>
        <dbReference type="EMBL" id="SOD80980.1"/>
    </source>
</evidence>
<name>A0A286FCQ6_9BACT</name>
<dbReference type="AlphaFoldDB" id="A0A286FCQ6"/>
<dbReference type="RefSeq" id="WP_097125251.1">
    <property type="nucleotide sequence ID" value="NZ_OCNH01000001.1"/>
</dbReference>
<protein>
    <submittedName>
        <fullName evidence="1">Uncharacterized protein</fullName>
    </submittedName>
</protein>